<evidence type="ECO:0000259" key="8">
    <source>
        <dbReference type="Pfam" id="PF25766"/>
    </source>
</evidence>
<feature type="region of interest" description="Disordered" evidence="5">
    <location>
        <begin position="33"/>
        <end position="52"/>
    </location>
</feature>
<proteinExistence type="inferred from homology"/>
<dbReference type="EMBL" id="CAACVG010015165">
    <property type="protein sequence ID" value="VEN64179.1"/>
    <property type="molecule type" value="Genomic_DNA"/>
</dbReference>
<feature type="domain" description="RPAP1/MINIYO-like TPR repeats" evidence="8">
    <location>
        <begin position="933"/>
        <end position="1151"/>
    </location>
</feature>
<evidence type="ECO:0000313" key="9">
    <source>
        <dbReference type="EMBL" id="VEN64179.1"/>
    </source>
</evidence>
<evidence type="ECO:0000259" key="6">
    <source>
        <dbReference type="Pfam" id="PF08620"/>
    </source>
</evidence>
<feature type="domain" description="RPAP1 N-terminal" evidence="7">
    <location>
        <begin position="183"/>
        <end position="226"/>
    </location>
</feature>
<evidence type="ECO:0000256" key="4">
    <source>
        <dbReference type="ARBA" id="ARBA00023242"/>
    </source>
</evidence>
<evidence type="ECO:0000256" key="3">
    <source>
        <dbReference type="ARBA" id="ARBA00023163"/>
    </source>
</evidence>
<comment type="similarity">
    <text evidence="2">Belongs to the RPAP1 family.</text>
</comment>
<keyword evidence="10" id="KW-1185">Reference proteome</keyword>
<reference evidence="9 10" key="1">
    <citation type="submission" date="2019-01" db="EMBL/GenBank/DDBJ databases">
        <authorList>
            <person name="Sayadi A."/>
        </authorList>
    </citation>
    <scope>NUCLEOTIDE SEQUENCE [LARGE SCALE GENOMIC DNA]</scope>
</reference>
<evidence type="ECO:0000313" key="10">
    <source>
        <dbReference type="Proteomes" id="UP000410492"/>
    </source>
</evidence>
<dbReference type="SUPFAM" id="SSF48371">
    <property type="entry name" value="ARM repeat"/>
    <property type="match status" value="1"/>
</dbReference>
<feature type="domain" description="RPAP1 C-terminal" evidence="6">
    <location>
        <begin position="294"/>
        <end position="359"/>
    </location>
</feature>
<dbReference type="InterPro" id="IPR039913">
    <property type="entry name" value="RPAP1/Rba50"/>
</dbReference>
<dbReference type="Pfam" id="PF08620">
    <property type="entry name" value="RPAP1_C"/>
    <property type="match status" value="1"/>
</dbReference>
<dbReference type="AlphaFoldDB" id="A0A653DVE2"/>
<evidence type="ECO:0008006" key="11">
    <source>
        <dbReference type="Google" id="ProtNLM"/>
    </source>
</evidence>
<evidence type="ECO:0000259" key="7">
    <source>
        <dbReference type="Pfam" id="PF08621"/>
    </source>
</evidence>
<comment type="subcellular location">
    <subcellularLocation>
        <location evidence="1">Nucleus</location>
    </subcellularLocation>
</comment>
<dbReference type="Pfam" id="PF08621">
    <property type="entry name" value="RPAP1_N"/>
    <property type="match status" value="1"/>
</dbReference>
<evidence type="ECO:0000256" key="1">
    <source>
        <dbReference type="ARBA" id="ARBA00004123"/>
    </source>
</evidence>
<evidence type="ECO:0000256" key="2">
    <source>
        <dbReference type="ARBA" id="ARBA00009953"/>
    </source>
</evidence>
<keyword evidence="3" id="KW-0804">Transcription</keyword>
<protein>
    <recommendedName>
        <fullName evidence="11">RNA polymerase II-associated protein 1 N-terminal domain-containing protein</fullName>
    </recommendedName>
</protein>
<accession>A0A653DVE2</accession>
<feature type="compositionally biased region" description="Basic and acidic residues" evidence="5">
    <location>
        <begin position="41"/>
        <end position="51"/>
    </location>
</feature>
<dbReference type="PANTHER" id="PTHR21483">
    <property type="entry name" value="RNA POLYMERASE II-ASSOCIATED PROTEIN 1"/>
    <property type="match status" value="1"/>
</dbReference>
<dbReference type="GO" id="GO:0006366">
    <property type="term" value="P:transcription by RNA polymerase II"/>
    <property type="evidence" value="ECO:0007669"/>
    <property type="project" value="InterPro"/>
</dbReference>
<sequence>MYSRPKPGETEEDLLKLQEEFVKSKDKIKAAAKVISSKPETSGRHNSEGNDKTSIADIEEQLANTFEAVPTNMQLKGIIEKQNLHQALQVKFDNSRGFPVAKRRDPNISSGHGSIFAQHIKKMKKEEIPMEVDSIPICEKSLIIKEKSCSDSASSSCAQTNTSISKKKNLPLQSYILTGSDSKQIHEENLDVIKNMSEEEIAEERERLIATMDPAIVAYLKSRRKKEVFENRNPTIKEQNEVAEDVKIEDIKTAQEILTQPKAERWLNFEVIENNKLAWMKEVDIPQLKKEKFEARFDFEGWLLPYSEPEISEKNRILYHHGEEPGRPGYTLQELFQLSRSSVNQQKILALNAIANILSLYSTGVYDEILELPIEQIFFVIRFCLDDNTPAVLNASIKALRNLFFSQVDETCLDSVLGFGVGMIQPVLAVDHDKEDDNTVNDQQLAEKNLVKCLLRTDILTRIRYIINTVKPPLETIVYCIDILIRMVRDSDFLFSQIFNCDGLLKSIITHFVPKEFSAGTCDSAYGLPLLQVIKLLRIISSRSKTRTVKLLKKYTILDPVISYLSDDTFSANINGLRLQTECMHFWTLVSHYGLTEDKYSELEPILLRMLNYHSRSTNFNFDTTFVRQGHVAALLTLLGNEFQKNSSRAVPFLPLLIEQCLPKWISQFCSIETYACGKLQIIAALVYCLSNIRGEVVDEAVLHLIHSEGFRITTENITSGSMLLNNYETHKSSANLKTLEVAAWHTMDHVVPIIQTNSCIPFLYSLSLYAHTTSDSKVKLAFLQHPNIVKYLTSLQQLDRYYLTSHWFARPETAMLMNMLKISVDVKADLDTSVFYELAVKCLCVFYCEQKPDIEYILSNIVFSTKFYPSEVLMENLDISKRNQSLQISLNNLDEIREVYIQVLGLKHDVPDLAQCCCIDISIGNVIPIDWIYTPILVLYANQLQNKKNVEEPQQILTVKNCLRWILIFETYFPFLAKTINPTDRFCRLACLFLGSDSLFLADEIHDLLELCFKNVITQCEHKLNFSKEIQGLTNFQDFYTQLLEQYQSVSYGDILFGNVILVPLAQKHNVQYRKTLWSEYMGAVQVFNVTPEQCFCDLKCYLEPPEEEMSLLKCYRRAIVNSLVKKNTVLYRIANHHVEQFVAKRKKEKESTD</sequence>
<dbReference type="OrthoDB" id="348201at2759"/>
<dbReference type="Proteomes" id="UP000410492">
    <property type="component" value="Unassembled WGS sequence"/>
</dbReference>
<dbReference type="PANTHER" id="PTHR21483:SF18">
    <property type="entry name" value="RNA POLYMERASE II-ASSOCIATED PROTEIN 1"/>
    <property type="match status" value="1"/>
</dbReference>
<dbReference type="InterPro" id="IPR057989">
    <property type="entry name" value="TPR_RPAP1/MINIYO-like"/>
</dbReference>
<organism evidence="9 10">
    <name type="scientific">Callosobruchus maculatus</name>
    <name type="common">Southern cowpea weevil</name>
    <name type="synonym">Pulse bruchid</name>
    <dbReference type="NCBI Taxonomy" id="64391"/>
    <lineage>
        <taxon>Eukaryota</taxon>
        <taxon>Metazoa</taxon>
        <taxon>Ecdysozoa</taxon>
        <taxon>Arthropoda</taxon>
        <taxon>Hexapoda</taxon>
        <taxon>Insecta</taxon>
        <taxon>Pterygota</taxon>
        <taxon>Neoptera</taxon>
        <taxon>Endopterygota</taxon>
        <taxon>Coleoptera</taxon>
        <taxon>Polyphaga</taxon>
        <taxon>Cucujiformia</taxon>
        <taxon>Chrysomeloidea</taxon>
        <taxon>Chrysomelidae</taxon>
        <taxon>Bruchinae</taxon>
        <taxon>Bruchini</taxon>
        <taxon>Callosobruchus</taxon>
    </lineage>
</organism>
<keyword evidence="4" id="KW-0539">Nucleus</keyword>
<dbReference type="InterPro" id="IPR013930">
    <property type="entry name" value="RPAP1_N"/>
</dbReference>
<gene>
    <name evidence="9" type="ORF">CALMAC_LOCUS20786</name>
</gene>
<dbReference type="Pfam" id="PF25766">
    <property type="entry name" value="TPR_RPAP1"/>
    <property type="match status" value="1"/>
</dbReference>
<evidence type="ECO:0000256" key="5">
    <source>
        <dbReference type="SAM" id="MobiDB-lite"/>
    </source>
</evidence>
<name>A0A653DVE2_CALMS</name>
<dbReference type="InterPro" id="IPR016024">
    <property type="entry name" value="ARM-type_fold"/>
</dbReference>
<dbReference type="InterPro" id="IPR013929">
    <property type="entry name" value="RPAP1_C"/>
</dbReference>